<protein>
    <submittedName>
        <fullName evidence="2">Uncharacterized protein</fullName>
    </submittedName>
</protein>
<feature type="region of interest" description="Disordered" evidence="1">
    <location>
        <begin position="1"/>
        <end position="37"/>
    </location>
</feature>
<name>A0A1Z4JIT4_LEPBY</name>
<reference evidence="2 3" key="1">
    <citation type="submission" date="2017-06" db="EMBL/GenBank/DDBJ databases">
        <title>Genome sequencing of cyanobaciteial culture collection at National Institute for Environmental Studies (NIES).</title>
        <authorList>
            <person name="Hirose Y."/>
            <person name="Shimura Y."/>
            <person name="Fujisawa T."/>
            <person name="Nakamura Y."/>
            <person name="Kawachi M."/>
        </authorList>
    </citation>
    <scope>NUCLEOTIDE SEQUENCE [LARGE SCALE GENOMIC DNA]</scope>
    <source>
        <strain evidence="2 3">NIES-2135</strain>
    </source>
</reference>
<feature type="compositionally biased region" description="Basic residues" evidence="1">
    <location>
        <begin position="1"/>
        <end position="15"/>
    </location>
</feature>
<dbReference type="EMBL" id="AP018203">
    <property type="protein sequence ID" value="BAY56616.1"/>
    <property type="molecule type" value="Genomic_DNA"/>
</dbReference>
<evidence type="ECO:0000313" key="3">
    <source>
        <dbReference type="Proteomes" id="UP000217895"/>
    </source>
</evidence>
<organism evidence="2 3">
    <name type="scientific">Leptolyngbya boryana NIES-2135</name>
    <dbReference type="NCBI Taxonomy" id="1973484"/>
    <lineage>
        <taxon>Bacteria</taxon>
        <taxon>Bacillati</taxon>
        <taxon>Cyanobacteriota</taxon>
        <taxon>Cyanophyceae</taxon>
        <taxon>Leptolyngbyales</taxon>
        <taxon>Leptolyngbyaceae</taxon>
        <taxon>Leptolyngbya group</taxon>
        <taxon>Leptolyngbya</taxon>
    </lineage>
</organism>
<proteinExistence type="predicted"/>
<gene>
    <name evidence="2" type="ORF">NIES2135_34500</name>
</gene>
<dbReference type="Proteomes" id="UP000217895">
    <property type="component" value="Chromosome"/>
</dbReference>
<keyword evidence="3" id="KW-1185">Reference proteome</keyword>
<accession>A0A1Z4JIT4</accession>
<evidence type="ECO:0000256" key="1">
    <source>
        <dbReference type="SAM" id="MobiDB-lite"/>
    </source>
</evidence>
<sequence length="144" mass="16801">MPRNKNRIKIKHRPHSSQSHNIHDWQPWQHSTGAKTPEGKAKVAKNLHLSPAYREWRRICTLLELDPKTTFKIDLEIPFTIATRLRGKADFEPFPVRFKCRLSKDRSRILSKSFEQKYYRGSGKYSAAAIDEVTVMLSKIVRAL</sequence>
<dbReference type="AlphaFoldDB" id="A0A1Z4JIT4"/>
<evidence type="ECO:0000313" key="2">
    <source>
        <dbReference type="EMBL" id="BAY56616.1"/>
    </source>
</evidence>